<accession>A0A6G0REN0</accession>
<feature type="region of interest" description="Disordered" evidence="1">
    <location>
        <begin position="1"/>
        <end position="43"/>
    </location>
</feature>
<feature type="compositionally biased region" description="Polar residues" evidence="1">
    <location>
        <begin position="15"/>
        <end position="24"/>
    </location>
</feature>
<gene>
    <name evidence="2" type="ORF">PF008_g15432</name>
</gene>
<comment type="caution">
    <text evidence="2">The sequence shown here is derived from an EMBL/GenBank/DDBJ whole genome shotgun (WGS) entry which is preliminary data.</text>
</comment>
<dbReference type="AlphaFoldDB" id="A0A6G0REN0"/>
<name>A0A6G0REN0_9STRA</name>
<evidence type="ECO:0000256" key="1">
    <source>
        <dbReference type="SAM" id="MobiDB-lite"/>
    </source>
</evidence>
<organism evidence="2 3">
    <name type="scientific">Phytophthora fragariae</name>
    <dbReference type="NCBI Taxonomy" id="53985"/>
    <lineage>
        <taxon>Eukaryota</taxon>
        <taxon>Sar</taxon>
        <taxon>Stramenopiles</taxon>
        <taxon>Oomycota</taxon>
        <taxon>Peronosporomycetes</taxon>
        <taxon>Peronosporales</taxon>
        <taxon>Peronosporaceae</taxon>
        <taxon>Phytophthora</taxon>
    </lineage>
</organism>
<proteinExistence type="predicted"/>
<sequence>MDLTCNEQPAVPRSPTYSATTPTSDGEYKESEPPQAAQAAHAARVVPVAPMPAAAESQVQLALQQLVATALQRQWEDTRPRGPPQTWEQMLFHLGQGLKSAST</sequence>
<reference evidence="2 3" key="1">
    <citation type="submission" date="2018-09" db="EMBL/GenBank/DDBJ databases">
        <title>Genomic investigation of the strawberry pathogen Phytophthora fragariae indicates pathogenicity is determined by transcriptional variation in three key races.</title>
        <authorList>
            <person name="Adams T.M."/>
            <person name="Armitage A.D."/>
            <person name="Sobczyk M.K."/>
            <person name="Bates H.J."/>
            <person name="Dunwell J.M."/>
            <person name="Nellist C.F."/>
            <person name="Harrison R.J."/>
        </authorList>
    </citation>
    <scope>NUCLEOTIDE SEQUENCE [LARGE SCALE GENOMIC DNA]</scope>
    <source>
        <strain evidence="2 3">NOV-77</strain>
    </source>
</reference>
<feature type="compositionally biased region" description="Low complexity" evidence="1">
    <location>
        <begin position="33"/>
        <end position="43"/>
    </location>
</feature>
<protein>
    <submittedName>
        <fullName evidence="2">Uncharacterized protein</fullName>
    </submittedName>
</protein>
<evidence type="ECO:0000313" key="3">
    <source>
        <dbReference type="Proteomes" id="UP000486351"/>
    </source>
</evidence>
<evidence type="ECO:0000313" key="2">
    <source>
        <dbReference type="EMBL" id="KAE9331438.1"/>
    </source>
</evidence>
<dbReference type="Proteomes" id="UP000486351">
    <property type="component" value="Unassembled WGS sequence"/>
</dbReference>
<dbReference type="EMBL" id="QXFY01001001">
    <property type="protein sequence ID" value="KAE9331438.1"/>
    <property type="molecule type" value="Genomic_DNA"/>
</dbReference>